<dbReference type="Pfam" id="PF06835">
    <property type="entry name" value="LptC"/>
    <property type="match status" value="1"/>
</dbReference>
<evidence type="ECO:0000313" key="7">
    <source>
        <dbReference type="Proteomes" id="UP000002601"/>
    </source>
</evidence>
<keyword evidence="3" id="KW-0812">Transmembrane</keyword>
<protein>
    <recommendedName>
        <fullName evidence="8">LPS export ABC transporter periplasmic protein LptC</fullName>
    </recommendedName>
</protein>
<dbReference type="AlphaFoldDB" id="C6BWN4"/>
<dbReference type="EMBL" id="CP001649">
    <property type="protein sequence ID" value="ACS80314.1"/>
    <property type="molecule type" value="Genomic_DNA"/>
</dbReference>
<accession>C6BWN4</accession>
<dbReference type="GO" id="GO:0017089">
    <property type="term" value="F:glycolipid transfer activity"/>
    <property type="evidence" value="ECO:0007669"/>
    <property type="project" value="TreeGrafter"/>
</dbReference>
<evidence type="ECO:0000256" key="5">
    <source>
        <dbReference type="ARBA" id="ARBA00023136"/>
    </source>
</evidence>
<dbReference type="Gene3D" id="2.60.450.10">
    <property type="entry name" value="Lipopolysaccharide (LPS) transport protein A like domain"/>
    <property type="match status" value="1"/>
</dbReference>
<evidence type="ECO:0000256" key="4">
    <source>
        <dbReference type="ARBA" id="ARBA00022989"/>
    </source>
</evidence>
<proteinExistence type="predicted"/>
<dbReference type="PANTHER" id="PTHR37481">
    <property type="entry name" value="LIPOPOLYSACCHARIDE EXPORT SYSTEM PROTEIN LPTC"/>
    <property type="match status" value="1"/>
</dbReference>
<reference evidence="6 7" key="1">
    <citation type="submission" date="2009-06" db="EMBL/GenBank/DDBJ databases">
        <title>Complete sequence of Desulfovibrio salexigens DSM 2638.</title>
        <authorList>
            <consortium name="US DOE Joint Genome Institute"/>
            <person name="Lucas S."/>
            <person name="Copeland A."/>
            <person name="Lapidus A."/>
            <person name="Glavina del Rio T."/>
            <person name="Tice H."/>
            <person name="Bruce D."/>
            <person name="Goodwin L."/>
            <person name="Pitluck S."/>
            <person name="Munk A.C."/>
            <person name="Brettin T."/>
            <person name="Detter J.C."/>
            <person name="Han C."/>
            <person name="Tapia R."/>
            <person name="Larimer F."/>
            <person name="Land M."/>
            <person name="Hauser L."/>
            <person name="Kyrpides N."/>
            <person name="Anderson I."/>
            <person name="Wall J.D."/>
            <person name="Arkin A.P."/>
            <person name="Dehal P."/>
            <person name="Chivian D."/>
            <person name="Giles B."/>
            <person name="Hazen T.C."/>
        </authorList>
    </citation>
    <scope>NUCLEOTIDE SEQUENCE [LARGE SCALE GENOMIC DNA]</scope>
    <source>
        <strain evidence="7">ATCC 14822 / DSM 2638 / NCIMB 8403 / VKM B-1763</strain>
    </source>
</reference>
<dbReference type="GO" id="GO:0005886">
    <property type="term" value="C:plasma membrane"/>
    <property type="evidence" value="ECO:0007669"/>
    <property type="project" value="InterPro"/>
</dbReference>
<keyword evidence="2" id="KW-0997">Cell inner membrane</keyword>
<organism evidence="6 7">
    <name type="scientific">Maridesulfovibrio salexigens (strain ATCC 14822 / DSM 2638 / NCIMB 8403 / VKM B-1763)</name>
    <name type="common">Desulfovibrio salexigens</name>
    <dbReference type="NCBI Taxonomy" id="526222"/>
    <lineage>
        <taxon>Bacteria</taxon>
        <taxon>Pseudomonadati</taxon>
        <taxon>Thermodesulfobacteriota</taxon>
        <taxon>Desulfovibrionia</taxon>
        <taxon>Desulfovibrionales</taxon>
        <taxon>Desulfovibrionaceae</taxon>
        <taxon>Maridesulfovibrio</taxon>
    </lineage>
</organism>
<dbReference type="InterPro" id="IPR052363">
    <property type="entry name" value="LPS_export_LptC"/>
</dbReference>
<dbReference type="GO" id="GO:0030288">
    <property type="term" value="C:outer membrane-bounded periplasmic space"/>
    <property type="evidence" value="ECO:0007669"/>
    <property type="project" value="TreeGrafter"/>
</dbReference>
<dbReference type="GO" id="GO:0015221">
    <property type="term" value="F:lipopolysaccharide transmembrane transporter activity"/>
    <property type="evidence" value="ECO:0007669"/>
    <property type="project" value="InterPro"/>
</dbReference>
<dbReference type="STRING" id="526222.Desal_2258"/>
<keyword evidence="1" id="KW-1003">Cell membrane</keyword>
<dbReference type="OrthoDB" id="5452243at2"/>
<gene>
    <name evidence="6" type="ordered locus">Desal_2258</name>
</gene>
<evidence type="ECO:0000256" key="1">
    <source>
        <dbReference type="ARBA" id="ARBA00022475"/>
    </source>
</evidence>
<dbReference type="Proteomes" id="UP000002601">
    <property type="component" value="Chromosome"/>
</dbReference>
<keyword evidence="4" id="KW-1133">Transmembrane helix</keyword>
<name>C6BWN4_MARSD</name>
<evidence type="ECO:0000256" key="3">
    <source>
        <dbReference type="ARBA" id="ARBA00022692"/>
    </source>
</evidence>
<dbReference type="NCBIfam" id="TIGR04409">
    <property type="entry name" value="LptC_YrbK"/>
    <property type="match status" value="1"/>
</dbReference>
<evidence type="ECO:0000256" key="2">
    <source>
        <dbReference type="ARBA" id="ARBA00022519"/>
    </source>
</evidence>
<dbReference type="RefSeq" id="WP_015852130.1">
    <property type="nucleotide sequence ID" value="NC_012881.1"/>
</dbReference>
<dbReference type="KEGG" id="dsa:Desal_2258"/>
<keyword evidence="5" id="KW-0472">Membrane</keyword>
<dbReference type="InterPro" id="IPR026265">
    <property type="entry name" value="LptC"/>
</dbReference>
<evidence type="ECO:0008006" key="8">
    <source>
        <dbReference type="Google" id="ProtNLM"/>
    </source>
</evidence>
<sequence>MGRVGLVLYFILALSLGVSAGTLLGKKYGTFPHMAREVVENPLLSNKNQSDISAEEIELIQGTGGDIEWILRAGSADYDQEKGLVIADKPRVTYYLGRDRKEVFVSALHGEVSQKGEGLKLWDDVKGHYGDMGLVADRLDFKPKDNLLFLEGNVKVQSPTVYITSKRVKVDLVTREIMIEDGMEALISPDMVVMPQ</sequence>
<evidence type="ECO:0000313" key="6">
    <source>
        <dbReference type="EMBL" id="ACS80314.1"/>
    </source>
</evidence>
<keyword evidence="7" id="KW-1185">Reference proteome</keyword>
<dbReference type="PANTHER" id="PTHR37481:SF1">
    <property type="entry name" value="LIPOPOLYSACCHARIDE EXPORT SYSTEM PROTEIN LPTC"/>
    <property type="match status" value="1"/>
</dbReference>
<dbReference type="HOGENOM" id="CLU_1388274_0_0_7"/>
<dbReference type="InterPro" id="IPR010664">
    <property type="entry name" value="LipoPS_assembly_LptC-rel"/>
</dbReference>
<dbReference type="eggNOG" id="COG3117">
    <property type="taxonomic scope" value="Bacteria"/>
</dbReference>